<dbReference type="AlphaFoldDB" id="A0A7C1FSJ4"/>
<sequence length="198" mass="21698">MLAHPLRYLHFAGQHEPEGIFLSYPVDTAEAIVLQGWGAHPAYYNMFTYNGVRLHGHPGLDLAAPPGAAILATDQGRVSEIGRDAFGLGLYIKIEHCWGESLYAQLGQALVESGRHVKRGEQIAAASLPPQEGIIHLHFAIRIFPYNRFDGWGGFSDPTPYLYVSELMQLSLQEEDAMGSSAPGFAPMAVEKQGARRP</sequence>
<dbReference type="InterPro" id="IPR050570">
    <property type="entry name" value="Cell_wall_metabolism_enzyme"/>
</dbReference>
<dbReference type="SUPFAM" id="SSF51261">
    <property type="entry name" value="Duplicated hybrid motif"/>
    <property type="match status" value="1"/>
</dbReference>
<dbReference type="Pfam" id="PF01551">
    <property type="entry name" value="Peptidase_M23"/>
    <property type="match status" value="1"/>
</dbReference>
<name>A0A7C1FSJ4_9CHLR</name>
<dbReference type="InterPro" id="IPR011055">
    <property type="entry name" value="Dup_hybrid_motif"/>
</dbReference>
<gene>
    <name evidence="3" type="ORF">ENQ20_12160</name>
</gene>
<dbReference type="GO" id="GO:0004222">
    <property type="term" value="F:metalloendopeptidase activity"/>
    <property type="evidence" value="ECO:0007669"/>
    <property type="project" value="TreeGrafter"/>
</dbReference>
<keyword evidence="1" id="KW-0732">Signal</keyword>
<evidence type="ECO:0000259" key="2">
    <source>
        <dbReference type="Pfam" id="PF01551"/>
    </source>
</evidence>
<evidence type="ECO:0000256" key="1">
    <source>
        <dbReference type="ARBA" id="ARBA00022729"/>
    </source>
</evidence>
<proteinExistence type="predicted"/>
<feature type="domain" description="M23ase beta-sheet core" evidence="2">
    <location>
        <begin position="56"/>
        <end position="143"/>
    </location>
</feature>
<dbReference type="EMBL" id="DSMG01000120">
    <property type="protein sequence ID" value="HDX32220.1"/>
    <property type="molecule type" value="Genomic_DNA"/>
</dbReference>
<dbReference type="PANTHER" id="PTHR21666:SF289">
    <property type="entry name" value="L-ALA--D-GLU ENDOPEPTIDASE"/>
    <property type="match status" value="1"/>
</dbReference>
<organism evidence="3">
    <name type="scientific">Caldilinea aerophila</name>
    <dbReference type="NCBI Taxonomy" id="133453"/>
    <lineage>
        <taxon>Bacteria</taxon>
        <taxon>Bacillati</taxon>
        <taxon>Chloroflexota</taxon>
        <taxon>Caldilineae</taxon>
        <taxon>Caldilineales</taxon>
        <taxon>Caldilineaceae</taxon>
        <taxon>Caldilinea</taxon>
    </lineage>
</organism>
<dbReference type="Gene3D" id="2.70.70.10">
    <property type="entry name" value="Glucose Permease (Domain IIA)"/>
    <property type="match status" value="1"/>
</dbReference>
<protein>
    <submittedName>
        <fullName evidence="3">M23 family metallopeptidase</fullName>
    </submittedName>
</protein>
<evidence type="ECO:0000313" key="3">
    <source>
        <dbReference type="EMBL" id="HDX32220.1"/>
    </source>
</evidence>
<accession>A0A7C1FSJ4</accession>
<dbReference type="CDD" id="cd12797">
    <property type="entry name" value="M23_peptidase"/>
    <property type="match status" value="1"/>
</dbReference>
<dbReference type="PANTHER" id="PTHR21666">
    <property type="entry name" value="PEPTIDASE-RELATED"/>
    <property type="match status" value="1"/>
</dbReference>
<comment type="caution">
    <text evidence="3">The sequence shown here is derived from an EMBL/GenBank/DDBJ whole genome shotgun (WGS) entry which is preliminary data.</text>
</comment>
<dbReference type="InterPro" id="IPR016047">
    <property type="entry name" value="M23ase_b-sheet_dom"/>
</dbReference>
<reference evidence="3" key="1">
    <citation type="journal article" date="2020" name="mSystems">
        <title>Genome- and Community-Level Interaction Insights into Carbon Utilization and Element Cycling Functions of Hydrothermarchaeota in Hydrothermal Sediment.</title>
        <authorList>
            <person name="Zhou Z."/>
            <person name="Liu Y."/>
            <person name="Xu W."/>
            <person name="Pan J."/>
            <person name="Luo Z.H."/>
            <person name="Li M."/>
        </authorList>
    </citation>
    <scope>NUCLEOTIDE SEQUENCE [LARGE SCALE GENOMIC DNA]</scope>
    <source>
        <strain evidence="3">SpSt-289</strain>
    </source>
</reference>